<dbReference type="InterPro" id="IPR014718">
    <property type="entry name" value="GH-type_carb-bd"/>
</dbReference>
<evidence type="ECO:0000256" key="6">
    <source>
        <dbReference type="ARBA" id="ARBA00022801"/>
    </source>
</evidence>
<keyword evidence="13" id="KW-1185">Reference proteome</keyword>
<dbReference type="PRINTS" id="PR00132">
    <property type="entry name" value="GLHYDRLASE2"/>
</dbReference>
<dbReference type="RefSeq" id="WP_146438703.1">
    <property type="nucleotide sequence ID" value="NZ_SJPL01000001.1"/>
</dbReference>
<dbReference type="Gene3D" id="2.60.120.260">
    <property type="entry name" value="Galactose-binding domain-like"/>
    <property type="match status" value="1"/>
</dbReference>
<dbReference type="GO" id="GO:0009341">
    <property type="term" value="C:beta-galactosidase complex"/>
    <property type="evidence" value="ECO:0007669"/>
    <property type="project" value="InterPro"/>
</dbReference>
<dbReference type="Pfam" id="PF00703">
    <property type="entry name" value="Glyco_hydro_2"/>
    <property type="match status" value="1"/>
</dbReference>
<evidence type="ECO:0000256" key="7">
    <source>
        <dbReference type="ARBA" id="ARBA00023295"/>
    </source>
</evidence>
<dbReference type="InterPro" id="IPR006104">
    <property type="entry name" value="Glyco_hydro_2_N"/>
</dbReference>
<dbReference type="InterPro" id="IPR023232">
    <property type="entry name" value="Glyco_hydro_2_AS"/>
</dbReference>
<keyword evidence="10" id="KW-0732">Signal</keyword>
<evidence type="ECO:0000259" key="11">
    <source>
        <dbReference type="SMART" id="SM01038"/>
    </source>
</evidence>
<keyword evidence="6 9" id="KW-0378">Hydrolase</keyword>
<dbReference type="SUPFAM" id="SSF74650">
    <property type="entry name" value="Galactose mutarotase-like"/>
    <property type="match status" value="1"/>
</dbReference>
<dbReference type="OrthoDB" id="9762066at2"/>
<dbReference type="EMBL" id="SJPL01000001">
    <property type="protein sequence ID" value="TWT69147.1"/>
    <property type="molecule type" value="Genomic_DNA"/>
</dbReference>
<dbReference type="InterPro" id="IPR006103">
    <property type="entry name" value="Glyco_hydro_2_cat"/>
</dbReference>
<reference evidence="12 13" key="1">
    <citation type="submission" date="2019-02" db="EMBL/GenBank/DDBJ databases">
        <title>Deep-cultivation of Planctomycetes and their phenomic and genomic characterization uncovers novel biology.</title>
        <authorList>
            <person name="Wiegand S."/>
            <person name="Jogler M."/>
            <person name="Boedeker C."/>
            <person name="Pinto D."/>
            <person name="Vollmers J."/>
            <person name="Rivas-Marin E."/>
            <person name="Kohn T."/>
            <person name="Peeters S.H."/>
            <person name="Heuer A."/>
            <person name="Rast P."/>
            <person name="Oberbeckmann S."/>
            <person name="Bunk B."/>
            <person name="Jeske O."/>
            <person name="Meyerdierks A."/>
            <person name="Storesund J.E."/>
            <person name="Kallscheuer N."/>
            <person name="Luecker S."/>
            <person name="Lage O.M."/>
            <person name="Pohl T."/>
            <person name="Merkel B.J."/>
            <person name="Hornburger P."/>
            <person name="Mueller R.-W."/>
            <person name="Bruemmer F."/>
            <person name="Labrenz M."/>
            <person name="Spormann A.M."/>
            <person name="Op Den Camp H."/>
            <person name="Overmann J."/>
            <person name="Amann R."/>
            <person name="Jetten M.S.M."/>
            <person name="Mascher T."/>
            <person name="Medema M.H."/>
            <person name="Devos D.P."/>
            <person name="Kaster A.-K."/>
            <person name="Ovreas L."/>
            <person name="Rohde M."/>
            <person name="Galperin M.Y."/>
            <person name="Jogler C."/>
        </authorList>
    </citation>
    <scope>NUCLEOTIDE SEQUENCE [LARGE SCALE GENOMIC DNA]</scope>
    <source>
        <strain evidence="12 13">Pan14r</strain>
    </source>
</reference>
<dbReference type="InterPro" id="IPR006102">
    <property type="entry name" value="Ig-like_GH2"/>
</dbReference>
<comment type="cofactor">
    <cofactor evidence="2">
        <name>Na(+)</name>
        <dbReference type="ChEBI" id="CHEBI:29101"/>
    </cofactor>
</comment>
<proteinExistence type="inferred from homology"/>
<evidence type="ECO:0000256" key="2">
    <source>
        <dbReference type="ARBA" id="ARBA00001959"/>
    </source>
</evidence>
<dbReference type="FunFam" id="3.20.20.80:FF:000018">
    <property type="entry name" value="Beta-galactosidase"/>
    <property type="match status" value="1"/>
</dbReference>
<dbReference type="PROSITE" id="PS00608">
    <property type="entry name" value="GLYCOSYL_HYDROL_F2_2"/>
    <property type="match status" value="1"/>
</dbReference>
<dbReference type="GO" id="GO:0030246">
    <property type="term" value="F:carbohydrate binding"/>
    <property type="evidence" value="ECO:0007669"/>
    <property type="project" value="InterPro"/>
</dbReference>
<dbReference type="AlphaFoldDB" id="A0A5C5Y0K6"/>
<dbReference type="InterPro" id="IPR013783">
    <property type="entry name" value="Ig-like_fold"/>
</dbReference>
<dbReference type="Pfam" id="PF02836">
    <property type="entry name" value="Glyco_hydro_2_C"/>
    <property type="match status" value="1"/>
</dbReference>
<dbReference type="InterPro" id="IPR011013">
    <property type="entry name" value="Gal_mutarotase_sf_dom"/>
</dbReference>
<evidence type="ECO:0000256" key="1">
    <source>
        <dbReference type="ARBA" id="ARBA00001412"/>
    </source>
</evidence>
<dbReference type="InterPro" id="IPR032312">
    <property type="entry name" value="LacZ_4"/>
</dbReference>
<feature type="signal peptide" evidence="10">
    <location>
        <begin position="1"/>
        <end position="19"/>
    </location>
</feature>
<dbReference type="PANTHER" id="PTHR46323:SF2">
    <property type="entry name" value="BETA-GALACTOSIDASE"/>
    <property type="match status" value="1"/>
</dbReference>
<dbReference type="InterPro" id="IPR008979">
    <property type="entry name" value="Galactose-bd-like_sf"/>
</dbReference>
<dbReference type="SMART" id="SM01038">
    <property type="entry name" value="Bgal_small_N"/>
    <property type="match status" value="1"/>
</dbReference>
<keyword evidence="7 9" id="KW-0326">Glycosidase</keyword>
<dbReference type="Gene3D" id="3.20.20.80">
    <property type="entry name" value="Glycosidases"/>
    <property type="match status" value="1"/>
</dbReference>
<accession>A0A5C5Y0K6</accession>
<dbReference type="SUPFAM" id="SSF49785">
    <property type="entry name" value="Galactose-binding domain-like"/>
    <property type="match status" value="1"/>
</dbReference>
<dbReference type="Gene3D" id="2.70.98.10">
    <property type="match status" value="1"/>
</dbReference>
<comment type="caution">
    <text evidence="12">The sequence shown here is derived from an EMBL/GenBank/DDBJ whole genome shotgun (WGS) entry which is preliminary data.</text>
</comment>
<dbReference type="InterPro" id="IPR023230">
    <property type="entry name" value="Glyco_hydro_2_CS"/>
</dbReference>
<evidence type="ECO:0000256" key="5">
    <source>
        <dbReference type="ARBA" id="ARBA00013303"/>
    </source>
</evidence>
<feature type="domain" description="Beta galactosidase small chain/" evidence="11">
    <location>
        <begin position="786"/>
        <end position="1055"/>
    </location>
</feature>
<feature type="chain" id="PRO_5022953168" description="Beta-galactosidase" evidence="10">
    <location>
        <begin position="20"/>
        <end position="1057"/>
    </location>
</feature>
<dbReference type="SUPFAM" id="SSF49303">
    <property type="entry name" value="beta-Galactosidase/glucuronidase domain"/>
    <property type="match status" value="2"/>
</dbReference>
<dbReference type="Pfam" id="PF02837">
    <property type="entry name" value="Glyco_hydro_2_N"/>
    <property type="match status" value="1"/>
</dbReference>
<comment type="catalytic activity">
    <reaction evidence="1 9">
        <text>Hydrolysis of terminal non-reducing beta-D-galactose residues in beta-D-galactosides.</text>
        <dbReference type="EC" id="3.2.1.23"/>
    </reaction>
</comment>
<evidence type="ECO:0000256" key="8">
    <source>
        <dbReference type="ARBA" id="ARBA00032230"/>
    </source>
</evidence>
<comment type="similarity">
    <text evidence="3 9">Belongs to the glycosyl hydrolase 2 family.</text>
</comment>
<dbReference type="EC" id="3.2.1.23" evidence="4 9"/>
<name>A0A5C5Y0K6_9PLAN</name>
<evidence type="ECO:0000313" key="13">
    <source>
        <dbReference type="Proteomes" id="UP000317238"/>
    </source>
</evidence>
<dbReference type="Pfam" id="PF02929">
    <property type="entry name" value="Bgal_small_N"/>
    <property type="match status" value="1"/>
</dbReference>
<dbReference type="InterPro" id="IPR006101">
    <property type="entry name" value="Glyco_hydro_2"/>
</dbReference>
<evidence type="ECO:0000256" key="10">
    <source>
        <dbReference type="SAM" id="SignalP"/>
    </source>
</evidence>
<evidence type="ECO:0000256" key="9">
    <source>
        <dbReference type="RuleBase" id="RU361154"/>
    </source>
</evidence>
<dbReference type="GO" id="GO:0005990">
    <property type="term" value="P:lactose catabolic process"/>
    <property type="evidence" value="ECO:0007669"/>
    <property type="project" value="TreeGrafter"/>
</dbReference>
<dbReference type="GO" id="GO:0004565">
    <property type="term" value="F:beta-galactosidase activity"/>
    <property type="evidence" value="ECO:0007669"/>
    <property type="project" value="UniProtKB-EC"/>
</dbReference>
<evidence type="ECO:0000313" key="12">
    <source>
        <dbReference type="EMBL" id="TWT69147.1"/>
    </source>
</evidence>
<dbReference type="InterPro" id="IPR004199">
    <property type="entry name" value="B-gal_small/dom_5"/>
</dbReference>
<dbReference type="Proteomes" id="UP000317238">
    <property type="component" value="Unassembled WGS sequence"/>
</dbReference>
<sequence length="1057" mass="120562" precursor="true">MSRLFFVACVLCFASTAIAQVFPNDWENERVIEKGKMPPRVTSYSFATAEDALLGDRKESRMTSLNGDWKFKFTPNAEDRPDDFFASDFDVTQWDTLPVPSSWEVKGYGQPIYTNSVYPFKADPPRIDRENPVGSYVRDFEVDEQWTKDRIILHFGGVSSAFYVWVNGQLAGYSQGSRLPAEFDVTKLVKPGTNRLAVQVFRWSDGSYFEDQDMWRLSGIHREVLLLRQPRTALNDFFVRTDLDDDFQNATLRIRPRILADRLDGWKGWTLSAQLHDASGKAVLDSELKIDVDAIVNERYPQRDNVKFGLMETNVDSPRKWSAEQPYLYTLVFRLTDPDGQLAEARSCKVGFREIDVSENGELLVNGVPVKLMGVNRHDHDHVHGKALTRADMREDVRLMKRFNFNSVRTSHYPNDPYFYDMCDQFGIYVMDEANLESHGIKGQLVNEPSWHFAVNDRVIRMVERDKNHPSVISWSLGNESGCGPIHAAAAGWIKDYDPSRFVHYEGAQGDPSSPQYNPAGGFESQRWALPANPDDPPYVDCVSRMYPSVDQLRELADAKHIHRPIVMCEYAHAMGNSLGNMKEYWDLIRSKPNLMGGYIWDWIDQGLQTTNEAGDRYIAYGGDFGDQPNSNNFCLNGVLNSDRTPTPKTQECKYIFQPIACEAVDLTKGTINVVNRFHFNNADEYAIRWSLSKDGQTIEEADFGPIDLPAGQAKQITLPYSMPIADSDAEYWLRVSFHETSDRLWCDQGYEIAKEQFQLPMESPASDDPPSSATLEIREQADQYTFVGESFTAQIDRTSGALVSYEMDGVQWIQSPMRANFWRPQTDNDRGGAKTHVRQKYWKELGDKLKTQSVRLQSSEPNTAHVTVIQVHDRLRLQIDYRISGDGAVAVTLDLDADETLPNLPRFGVTVGISKVFSASQYFGKGPWENYWDRNSGAEVARHVQPTDDLYFEYAMPQENGYRTETRWLELSGEGQTIRIDGSKPFGFSIWPYSSENIDEARHTYDLVEQGFYTLNLDDRQMGVGGTDSWSPKAMPLEKYRIPAGHRQWSFTIRPK</sequence>
<dbReference type="InterPro" id="IPR050347">
    <property type="entry name" value="Bact_Beta-galactosidase"/>
</dbReference>
<evidence type="ECO:0000256" key="3">
    <source>
        <dbReference type="ARBA" id="ARBA00007401"/>
    </source>
</evidence>
<dbReference type="Pfam" id="PF16353">
    <property type="entry name" value="LacZ_4"/>
    <property type="match status" value="1"/>
</dbReference>
<dbReference type="InterPro" id="IPR017853">
    <property type="entry name" value="GH"/>
</dbReference>
<organism evidence="12 13">
    <name type="scientific">Crateriforma conspicua</name>
    <dbReference type="NCBI Taxonomy" id="2527996"/>
    <lineage>
        <taxon>Bacteria</taxon>
        <taxon>Pseudomonadati</taxon>
        <taxon>Planctomycetota</taxon>
        <taxon>Planctomycetia</taxon>
        <taxon>Planctomycetales</taxon>
        <taxon>Planctomycetaceae</taxon>
        <taxon>Crateriforma</taxon>
    </lineage>
</organism>
<evidence type="ECO:0000256" key="4">
    <source>
        <dbReference type="ARBA" id="ARBA00012756"/>
    </source>
</evidence>
<dbReference type="PROSITE" id="PS00719">
    <property type="entry name" value="GLYCOSYL_HYDROL_F2_1"/>
    <property type="match status" value="1"/>
</dbReference>
<dbReference type="PANTHER" id="PTHR46323">
    <property type="entry name" value="BETA-GALACTOSIDASE"/>
    <property type="match status" value="1"/>
</dbReference>
<dbReference type="InterPro" id="IPR036156">
    <property type="entry name" value="Beta-gal/glucu_dom_sf"/>
</dbReference>
<gene>
    <name evidence="12" type="primary">lacZ_2</name>
    <name evidence="12" type="ORF">Pan14r_14310</name>
</gene>
<dbReference type="SUPFAM" id="SSF51445">
    <property type="entry name" value="(Trans)glycosidases"/>
    <property type="match status" value="1"/>
</dbReference>
<protein>
    <recommendedName>
        <fullName evidence="5 9">Beta-galactosidase</fullName>
        <ecNumber evidence="4 9">3.2.1.23</ecNumber>
    </recommendedName>
    <alternativeName>
        <fullName evidence="8 9">Lactase</fullName>
    </alternativeName>
</protein>
<dbReference type="Gene3D" id="2.60.40.10">
    <property type="entry name" value="Immunoglobulins"/>
    <property type="match status" value="2"/>
</dbReference>